<feature type="domain" description="SRCR" evidence="6">
    <location>
        <begin position="30"/>
        <end position="134"/>
    </location>
</feature>
<feature type="chain" id="PRO_5042200096" evidence="5">
    <location>
        <begin position="22"/>
        <end position="420"/>
    </location>
</feature>
<keyword evidence="8" id="KW-1185">Reference proteome</keyword>
<protein>
    <submittedName>
        <fullName evidence="7">Scavenger receptor cysteine-rich type 1 M130-like</fullName>
    </submittedName>
</protein>
<accession>A0AAD1VVK0</accession>
<dbReference type="GO" id="GO:0005886">
    <property type="term" value="C:plasma membrane"/>
    <property type="evidence" value="ECO:0007669"/>
    <property type="project" value="TreeGrafter"/>
</dbReference>
<keyword evidence="4" id="KW-0812">Transmembrane</keyword>
<feature type="domain" description="SRCR" evidence="6">
    <location>
        <begin position="146"/>
        <end position="241"/>
    </location>
</feature>
<dbReference type="Pfam" id="PF00530">
    <property type="entry name" value="SRCR"/>
    <property type="match status" value="2"/>
</dbReference>
<gene>
    <name evidence="7" type="ORF">PECUL_23A020227</name>
</gene>
<dbReference type="Proteomes" id="UP001295444">
    <property type="component" value="Chromosome 03"/>
</dbReference>
<evidence type="ECO:0000256" key="1">
    <source>
        <dbReference type="ARBA" id="ARBA00023157"/>
    </source>
</evidence>
<keyword evidence="7" id="KW-0675">Receptor</keyword>
<evidence type="ECO:0000313" key="8">
    <source>
        <dbReference type="Proteomes" id="UP001295444"/>
    </source>
</evidence>
<comment type="caution">
    <text evidence="2">Lacks conserved residue(s) required for the propagation of feature annotation.</text>
</comment>
<proteinExistence type="predicted"/>
<feature type="signal peptide" evidence="5">
    <location>
        <begin position="1"/>
        <end position="21"/>
    </location>
</feature>
<dbReference type="SMART" id="SM00202">
    <property type="entry name" value="SR"/>
    <property type="match status" value="2"/>
</dbReference>
<name>A0AAD1VVK0_PELCU</name>
<evidence type="ECO:0000259" key="6">
    <source>
        <dbReference type="PROSITE" id="PS50287"/>
    </source>
</evidence>
<evidence type="ECO:0000256" key="3">
    <source>
        <dbReference type="SAM" id="MobiDB-lite"/>
    </source>
</evidence>
<feature type="compositionally biased region" description="Basic and acidic residues" evidence="3">
    <location>
        <begin position="411"/>
        <end position="420"/>
    </location>
</feature>
<dbReference type="InterPro" id="IPR036772">
    <property type="entry name" value="SRCR-like_dom_sf"/>
</dbReference>
<dbReference type="GO" id="GO:0005615">
    <property type="term" value="C:extracellular space"/>
    <property type="evidence" value="ECO:0007669"/>
    <property type="project" value="TreeGrafter"/>
</dbReference>
<feature type="disulfide bond" evidence="2">
    <location>
        <begin position="212"/>
        <end position="222"/>
    </location>
</feature>
<dbReference type="Gene3D" id="3.10.250.10">
    <property type="entry name" value="SRCR-like domain"/>
    <property type="match status" value="2"/>
</dbReference>
<dbReference type="PRINTS" id="PR00258">
    <property type="entry name" value="SPERACTRCPTR"/>
</dbReference>
<feature type="region of interest" description="Disordered" evidence="3">
    <location>
        <begin position="400"/>
        <end position="420"/>
    </location>
</feature>
<feature type="transmembrane region" description="Helical" evidence="4">
    <location>
        <begin position="249"/>
        <end position="268"/>
    </location>
</feature>
<sequence>MELALPLSCYLMWFYIFGLSADSVPHSSLVTFQDESVSESGETCKGIVLITANQSSSLVCDSLWSVDSPLAHVVCQESGCGKPNHTWTLQSVPHLDAVQGVQCTGDESSVRECEDTGHIQQNCTLQSIAALTCNQNIKHSPGNCFMRLSKGRSSCDGHIEVMTGNTWSPACFTGIKDSDPQVLCQQMNCTYERPAFSSVYKHKSRAAVMIQCQENQTSLCNCYHHSVNICQSGLTTYLQCNRPRMDESWLVWAGICLAAMCIVAMCWVRATKSWKRCAPSLYKNIRSCLSCPSNTYERGRQNSKRRRNIYETPNLVVQETCSPPSSPTVLQNPTEVNALLAPHGFRLNNTITPPPSYMHALKILSRPLENSQTPPPSYLEALKILSRPVLVHVHAEEDCEEKEDLTTYTYGEKEGNTQDN</sequence>
<dbReference type="PANTHER" id="PTHR48071">
    <property type="entry name" value="SRCR DOMAIN-CONTAINING PROTEIN"/>
    <property type="match status" value="1"/>
</dbReference>
<dbReference type="GO" id="GO:0004252">
    <property type="term" value="F:serine-type endopeptidase activity"/>
    <property type="evidence" value="ECO:0007669"/>
    <property type="project" value="TreeGrafter"/>
</dbReference>
<dbReference type="EMBL" id="OW240914">
    <property type="protein sequence ID" value="CAH2275027.1"/>
    <property type="molecule type" value="Genomic_DNA"/>
</dbReference>
<organism evidence="7 8">
    <name type="scientific">Pelobates cultripes</name>
    <name type="common">Western spadefoot toad</name>
    <dbReference type="NCBI Taxonomy" id="61616"/>
    <lineage>
        <taxon>Eukaryota</taxon>
        <taxon>Metazoa</taxon>
        <taxon>Chordata</taxon>
        <taxon>Craniata</taxon>
        <taxon>Vertebrata</taxon>
        <taxon>Euteleostomi</taxon>
        <taxon>Amphibia</taxon>
        <taxon>Batrachia</taxon>
        <taxon>Anura</taxon>
        <taxon>Pelobatoidea</taxon>
        <taxon>Pelobatidae</taxon>
        <taxon>Pelobates</taxon>
    </lineage>
</organism>
<keyword evidence="1 2" id="KW-1015">Disulfide bond</keyword>
<keyword evidence="4" id="KW-0472">Membrane</keyword>
<evidence type="ECO:0000256" key="5">
    <source>
        <dbReference type="SAM" id="SignalP"/>
    </source>
</evidence>
<dbReference type="PROSITE" id="PS50287">
    <property type="entry name" value="SRCR_2"/>
    <property type="match status" value="2"/>
</dbReference>
<evidence type="ECO:0000256" key="2">
    <source>
        <dbReference type="PROSITE-ProRule" id="PRU00196"/>
    </source>
</evidence>
<dbReference type="AlphaFoldDB" id="A0AAD1VVK0"/>
<dbReference type="InterPro" id="IPR001190">
    <property type="entry name" value="SRCR"/>
</dbReference>
<evidence type="ECO:0000313" key="7">
    <source>
        <dbReference type="EMBL" id="CAH2275027.1"/>
    </source>
</evidence>
<evidence type="ECO:0000256" key="4">
    <source>
        <dbReference type="SAM" id="Phobius"/>
    </source>
</evidence>
<dbReference type="SUPFAM" id="SSF56487">
    <property type="entry name" value="SRCR-like"/>
    <property type="match status" value="2"/>
</dbReference>
<keyword evidence="4" id="KW-1133">Transmembrane helix</keyword>
<dbReference type="PANTHER" id="PTHR48071:SF25">
    <property type="entry name" value="SCAVENGER RECEPTOR CYSTEINE-RICH TYPE 1 PROTEIN M160-LIKE ISOFORM X1"/>
    <property type="match status" value="1"/>
</dbReference>
<reference evidence="7" key="1">
    <citation type="submission" date="2022-03" db="EMBL/GenBank/DDBJ databases">
        <authorList>
            <person name="Alioto T."/>
            <person name="Alioto T."/>
            <person name="Gomez Garrido J."/>
        </authorList>
    </citation>
    <scope>NUCLEOTIDE SEQUENCE</scope>
</reference>
<feature type="disulfide bond" evidence="2">
    <location>
        <begin position="103"/>
        <end position="113"/>
    </location>
</feature>
<dbReference type="GO" id="GO:0031638">
    <property type="term" value="P:zymogen activation"/>
    <property type="evidence" value="ECO:0007669"/>
    <property type="project" value="TreeGrafter"/>
</dbReference>
<keyword evidence="5" id="KW-0732">Signal</keyword>